<evidence type="ECO:0000256" key="1">
    <source>
        <dbReference type="ARBA" id="ARBA00009196"/>
    </source>
</evidence>
<evidence type="ECO:0000256" key="9">
    <source>
        <dbReference type="ARBA" id="ARBA00022842"/>
    </source>
</evidence>
<dbReference type="InterPro" id="IPR011009">
    <property type="entry name" value="Kinase-like_dom_sf"/>
</dbReference>
<dbReference type="HOGENOM" id="CLU_018693_3_3_2"/>
<evidence type="ECO:0000256" key="2">
    <source>
        <dbReference type="ARBA" id="ARBA00012513"/>
    </source>
</evidence>
<dbReference type="OrthoDB" id="31344at2157"/>
<keyword evidence="14" id="KW-1185">Reference proteome</keyword>
<evidence type="ECO:0000259" key="12">
    <source>
        <dbReference type="PROSITE" id="PS50011"/>
    </source>
</evidence>
<dbReference type="GO" id="GO:0004674">
    <property type="term" value="F:protein serine/threonine kinase activity"/>
    <property type="evidence" value="ECO:0007669"/>
    <property type="project" value="UniProtKB-KW"/>
</dbReference>
<evidence type="ECO:0000256" key="4">
    <source>
        <dbReference type="ARBA" id="ARBA00022679"/>
    </source>
</evidence>
<evidence type="ECO:0000256" key="10">
    <source>
        <dbReference type="ARBA" id="ARBA00047899"/>
    </source>
</evidence>
<evidence type="ECO:0000313" key="13">
    <source>
        <dbReference type="EMBL" id="ABK13969.1"/>
    </source>
</evidence>
<gene>
    <name evidence="13" type="ordered locus">Mthe_0170</name>
</gene>
<dbReference type="EC" id="2.7.11.1" evidence="2"/>
<reference evidence="13 14" key="1">
    <citation type="submission" date="2006-10" db="EMBL/GenBank/DDBJ databases">
        <title>Complete sequence of Methanosaeta thermophila PT.</title>
        <authorList>
            <consortium name="US DOE Joint Genome Institute"/>
            <person name="Copeland A."/>
            <person name="Lucas S."/>
            <person name="Lapidus A."/>
            <person name="Barry K."/>
            <person name="Detter J.C."/>
            <person name="Glavina del Rio T."/>
            <person name="Hammon N."/>
            <person name="Israni S."/>
            <person name="Pitluck S."/>
            <person name="Chain P."/>
            <person name="Malfatti S."/>
            <person name="Shin M."/>
            <person name="Vergez L."/>
            <person name="Schmutz J."/>
            <person name="Larimer F."/>
            <person name="Land M."/>
            <person name="Hauser L."/>
            <person name="Kyrpides N."/>
            <person name="Kim E."/>
            <person name="Smith K.S."/>
            <person name="Ingram-Smith C."/>
            <person name="Richardson P."/>
        </authorList>
    </citation>
    <scope>NUCLEOTIDE SEQUENCE [LARGE SCALE GENOMIC DNA]</scope>
    <source>
        <strain evidence="14">DSM 6194 / JCM 14653 / NBRC 101360 / PT</strain>
    </source>
</reference>
<comment type="catalytic activity">
    <reaction evidence="10">
        <text>L-threonyl-[protein] + ATP = O-phospho-L-threonyl-[protein] + ADP + H(+)</text>
        <dbReference type="Rhea" id="RHEA:46608"/>
        <dbReference type="Rhea" id="RHEA-COMP:11060"/>
        <dbReference type="Rhea" id="RHEA-COMP:11605"/>
        <dbReference type="ChEBI" id="CHEBI:15378"/>
        <dbReference type="ChEBI" id="CHEBI:30013"/>
        <dbReference type="ChEBI" id="CHEBI:30616"/>
        <dbReference type="ChEBI" id="CHEBI:61977"/>
        <dbReference type="ChEBI" id="CHEBI:456216"/>
        <dbReference type="EC" id="2.7.11.1"/>
    </reaction>
</comment>
<dbReference type="CDD" id="cd05145">
    <property type="entry name" value="RIO1_like"/>
    <property type="match status" value="1"/>
</dbReference>
<dbReference type="SMART" id="SM00090">
    <property type="entry name" value="RIO"/>
    <property type="match status" value="1"/>
</dbReference>
<dbReference type="InterPro" id="IPR000719">
    <property type="entry name" value="Prot_kinase_dom"/>
</dbReference>
<keyword evidence="9" id="KW-0460">Magnesium</keyword>
<protein>
    <recommendedName>
        <fullName evidence="2">non-specific serine/threonine protein kinase</fullName>
        <ecNumber evidence="2">2.7.11.1</ecNumber>
    </recommendedName>
</protein>
<dbReference type="EMBL" id="CP000477">
    <property type="protein sequence ID" value="ABK13969.1"/>
    <property type="molecule type" value="Genomic_DNA"/>
</dbReference>
<dbReference type="GO" id="GO:0005524">
    <property type="term" value="F:ATP binding"/>
    <property type="evidence" value="ECO:0007669"/>
    <property type="project" value="UniProtKB-KW"/>
</dbReference>
<evidence type="ECO:0000256" key="3">
    <source>
        <dbReference type="ARBA" id="ARBA00022527"/>
    </source>
</evidence>
<dbReference type="PROSITE" id="PS01245">
    <property type="entry name" value="RIO1"/>
    <property type="match status" value="1"/>
</dbReference>
<dbReference type="STRING" id="349307.Mthe_0170"/>
<organism evidence="13 14">
    <name type="scientific">Methanothrix thermoacetophila (strain DSM 6194 / JCM 14653 / NBRC 101360 / PT)</name>
    <name type="common">Methanosaeta thermophila</name>
    <dbReference type="NCBI Taxonomy" id="349307"/>
    <lineage>
        <taxon>Archaea</taxon>
        <taxon>Methanobacteriati</taxon>
        <taxon>Methanobacteriota</taxon>
        <taxon>Stenosarchaea group</taxon>
        <taxon>Methanomicrobia</taxon>
        <taxon>Methanotrichales</taxon>
        <taxon>Methanotrichaceae</taxon>
        <taxon>Methanothrix</taxon>
    </lineage>
</organism>
<evidence type="ECO:0000256" key="8">
    <source>
        <dbReference type="ARBA" id="ARBA00022840"/>
    </source>
</evidence>
<dbReference type="GO" id="GO:0046872">
    <property type="term" value="F:metal ion binding"/>
    <property type="evidence" value="ECO:0007669"/>
    <property type="project" value="UniProtKB-KW"/>
</dbReference>
<keyword evidence="7" id="KW-0418">Kinase</keyword>
<evidence type="ECO:0000256" key="6">
    <source>
        <dbReference type="ARBA" id="ARBA00022741"/>
    </source>
</evidence>
<proteinExistence type="inferred from homology"/>
<keyword evidence="4" id="KW-0808">Transferase</keyword>
<comment type="similarity">
    <text evidence="1">Belongs to the protein kinase superfamily. RIO-type Ser/Thr kinase family.</text>
</comment>
<dbReference type="Gene3D" id="3.30.200.20">
    <property type="entry name" value="Phosphorylase Kinase, domain 1"/>
    <property type="match status" value="1"/>
</dbReference>
<dbReference type="InterPro" id="IPR018935">
    <property type="entry name" value="RIO_kinase_CS"/>
</dbReference>
<dbReference type="PROSITE" id="PS50011">
    <property type="entry name" value="PROTEIN_KINASE_DOM"/>
    <property type="match status" value="1"/>
</dbReference>
<dbReference type="RefSeq" id="WP_011695368.1">
    <property type="nucleotide sequence ID" value="NC_008553.1"/>
</dbReference>
<dbReference type="PANTHER" id="PTHR45723">
    <property type="entry name" value="SERINE/THREONINE-PROTEIN KINASE RIO1"/>
    <property type="match status" value="1"/>
</dbReference>
<accession>A0B5J5</accession>
<dbReference type="KEGG" id="mtp:Mthe_0170"/>
<keyword evidence="6" id="KW-0547">Nucleotide-binding</keyword>
<evidence type="ECO:0000256" key="11">
    <source>
        <dbReference type="ARBA" id="ARBA00048679"/>
    </source>
</evidence>
<evidence type="ECO:0000256" key="5">
    <source>
        <dbReference type="ARBA" id="ARBA00022723"/>
    </source>
</evidence>
<dbReference type="Pfam" id="PF01163">
    <property type="entry name" value="RIO1"/>
    <property type="match status" value="1"/>
</dbReference>
<comment type="catalytic activity">
    <reaction evidence="11">
        <text>L-seryl-[protein] + ATP = O-phospho-L-seryl-[protein] + ADP + H(+)</text>
        <dbReference type="Rhea" id="RHEA:17989"/>
        <dbReference type="Rhea" id="RHEA-COMP:9863"/>
        <dbReference type="Rhea" id="RHEA-COMP:11604"/>
        <dbReference type="ChEBI" id="CHEBI:15378"/>
        <dbReference type="ChEBI" id="CHEBI:29999"/>
        <dbReference type="ChEBI" id="CHEBI:30616"/>
        <dbReference type="ChEBI" id="CHEBI:83421"/>
        <dbReference type="ChEBI" id="CHEBI:456216"/>
        <dbReference type="EC" id="2.7.11.1"/>
    </reaction>
</comment>
<feature type="domain" description="Protein kinase" evidence="12">
    <location>
        <begin position="51"/>
        <end position="265"/>
    </location>
</feature>
<dbReference type="GeneID" id="4462152"/>
<evidence type="ECO:0000256" key="7">
    <source>
        <dbReference type="ARBA" id="ARBA00022777"/>
    </source>
</evidence>
<dbReference type="AlphaFoldDB" id="A0B5J5"/>
<dbReference type="InterPro" id="IPR000687">
    <property type="entry name" value="RIO_kinase"/>
</dbReference>
<keyword evidence="5" id="KW-0479">Metal-binding</keyword>
<evidence type="ECO:0000313" key="14">
    <source>
        <dbReference type="Proteomes" id="UP000000674"/>
    </source>
</evidence>
<dbReference type="InterPro" id="IPR051272">
    <property type="entry name" value="RIO-type_Ser/Thr_kinase"/>
</dbReference>
<keyword evidence="8" id="KW-0067">ATP-binding</keyword>
<dbReference type="Proteomes" id="UP000000674">
    <property type="component" value="Chromosome"/>
</dbReference>
<keyword evidence="3" id="KW-0723">Serine/threonine-protein kinase</keyword>
<dbReference type="Gene3D" id="1.10.510.10">
    <property type="entry name" value="Transferase(Phosphotransferase) domain 1"/>
    <property type="match status" value="1"/>
</dbReference>
<dbReference type="SUPFAM" id="SSF56112">
    <property type="entry name" value="Protein kinase-like (PK-like)"/>
    <property type="match status" value="1"/>
</dbReference>
<dbReference type="InterPro" id="IPR018934">
    <property type="entry name" value="RIO_dom"/>
</dbReference>
<name>A0B5J5_METTP</name>
<sequence>MKRRKEEELDARIDLFRRRIKDANDLKVRDDVFDTRTLMNLYYLSKKGYVEALGGSISRGKEANVFHALGRGGKHLALKIYRVATSDFKAMQDYILGDPRFRSVKGNKRSLVNAWTRKEYRNLLRAEEVGVRVPHPYAVRENILVMDFVGTDGAAAPLLREVALEGEEAERAYRRIADYIVLLHNRAGLVHADLSEFNILYDGEPVLIDMGQAVTLDHPNAMEFLKRDISNLVRFFRERYGIGSEDDIWSRIASEEKDAQMERGS</sequence>